<keyword evidence="1" id="KW-1185">Reference proteome</keyword>
<protein>
    <submittedName>
        <fullName evidence="2">Uncharacterized protein</fullName>
    </submittedName>
</protein>
<dbReference type="AlphaFoldDB" id="A0A915HIB3"/>
<proteinExistence type="predicted"/>
<evidence type="ECO:0000313" key="2">
    <source>
        <dbReference type="WBParaSite" id="nRc.2.0.1.t01325-RA"/>
    </source>
</evidence>
<evidence type="ECO:0000313" key="1">
    <source>
        <dbReference type="Proteomes" id="UP000887565"/>
    </source>
</evidence>
<accession>A0A915HIB3</accession>
<dbReference type="WBParaSite" id="nRc.2.0.1.t01325-RA">
    <property type="protein sequence ID" value="nRc.2.0.1.t01325-RA"/>
    <property type="gene ID" value="nRc.2.0.1.g01325"/>
</dbReference>
<name>A0A915HIB3_ROMCU</name>
<sequence>MDKRGGARFITGSDKKAGARFLDDGDDGDVTNRRLNLLRRFRDYLKKRGGAEYILGGGGANGDAEDFRDKRGGARFVPDSWARDIVRKRPGARRYFFDRSPHYFLMDKRPGARYTFFNDNLY</sequence>
<organism evidence="1 2">
    <name type="scientific">Romanomermis culicivorax</name>
    <name type="common">Nematode worm</name>
    <dbReference type="NCBI Taxonomy" id="13658"/>
    <lineage>
        <taxon>Eukaryota</taxon>
        <taxon>Metazoa</taxon>
        <taxon>Ecdysozoa</taxon>
        <taxon>Nematoda</taxon>
        <taxon>Enoplea</taxon>
        <taxon>Dorylaimia</taxon>
        <taxon>Mermithida</taxon>
        <taxon>Mermithoidea</taxon>
        <taxon>Mermithidae</taxon>
        <taxon>Romanomermis</taxon>
    </lineage>
</organism>
<dbReference type="Proteomes" id="UP000887565">
    <property type="component" value="Unplaced"/>
</dbReference>
<reference evidence="2" key="1">
    <citation type="submission" date="2022-11" db="UniProtKB">
        <authorList>
            <consortium name="WormBaseParasite"/>
        </authorList>
    </citation>
    <scope>IDENTIFICATION</scope>
</reference>